<dbReference type="Proteomes" id="UP001469089">
    <property type="component" value="Unassembled WGS sequence"/>
</dbReference>
<dbReference type="SUPFAM" id="SSF52833">
    <property type="entry name" value="Thioredoxin-like"/>
    <property type="match status" value="1"/>
</dbReference>
<dbReference type="InterPro" id="IPR036249">
    <property type="entry name" value="Thioredoxin-like_sf"/>
</dbReference>
<keyword evidence="1" id="KW-0813">Transport</keyword>
<dbReference type="PROSITE" id="PS51352">
    <property type="entry name" value="THIOREDOXIN_2"/>
    <property type="match status" value="1"/>
</dbReference>
<evidence type="ECO:0000256" key="4">
    <source>
        <dbReference type="ARBA" id="ARBA00023284"/>
    </source>
</evidence>
<dbReference type="PROSITE" id="PS00194">
    <property type="entry name" value="THIOREDOXIN_1"/>
    <property type="match status" value="1"/>
</dbReference>
<protein>
    <submittedName>
        <fullName evidence="6">Thioredoxin domain-containing protein</fullName>
    </submittedName>
</protein>
<dbReference type="PANTHER" id="PTHR45663:SF11">
    <property type="entry name" value="GEO12009P1"/>
    <property type="match status" value="1"/>
</dbReference>
<dbReference type="PANTHER" id="PTHR45663">
    <property type="entry name" value="GEO12009P1"/>
    <property type="match status" value="1"/>
</dbReference>
<evidence type="ECO:0000259" key="5">
    <source>
        <dbReference type="PROSITE" id="PS51352"/>
    </source>
</evidence>
<evidence type="ECO:0000256" key="2">
    <source>
        <dbReference type="ARBA" id="ARBA00022982"/>
    </source>
</evidence>
<feature type="domain" description="Thioredoxin" evidence="5">
    <location>
        <begin position="1"/>
        <end position="108"/>
    </location>
</feature>
<dbReference type="EMBL" id="JAOALG010000001">
    <property type="protein sequence ID" value="MEQ5837892.1"/>
    <property type="molecule type" value="Genomic_DNA"/>
</dbReference>
<gene>
    <name evidence="6" type="ORF">N0A02_00365</name>
</gene>
<sequence length="418" mass="46840">MSDLIQDVEDSTFEEHVLQSDVPVLVDFWAPWCGPCRRLTPVLEKLASQYIGKLKVVKYNVDQSENSYRRFRIRGVPTLIAVRSGKEIGRCTGVTPGTLNPLLYTLLSEPETETAASLISYGGDADRKARCIERVALAVGSGDLADEPETRTTAFDGAALPSVIASPRDGGDALDLPAPLTSLYDYFYERLPEGDCLRQFALDWLKAIPVGINLYPLTRDYLLWSLADPAFGLIRRVPTSSELTNLLGRLVELHRRERDGATVPEVEWVTLRKWADTLASGLEKAQRDLCNVATNAMVSAKEFGHVVFVELIDAICMFDLLRIHTTWWSEDETAAIERQQKTFSELAEDCGPKPEEAEALAAYRARLSALDKKTREEVYRDFPQMEVQQAAMQEAARAAYDAPRLQHVQYLLRRLAES</sequence>
<dbReference type="InterPro" id="IPR017937">
    <property type="entry name" value="Thioredoxin_CS"/>
</dbReference>
<accession>A0ABV1LEW5</accession>
<evidence type="ECO:0000256" key="1">
    <source>
        <dbReference type="ARBA" id="ARBA00022448"/>
    </source>
</evidence>
<dbReference type="PRINTS" id="PR00421">
    <property type="entry name" value="THIOREDOXIN"/>
</dbReference>
<proteinExistence type="predicted"/>
<keyword evidence="4" id="KW-0676">Redox-active center</keyword>
<evidence type="ECO:0000256" key="3">
    <source>
        <dbReference type="ARBA" id="ARBA00023157"/>
    </source>
</evidence>
<dbReference type="Pfam" id="PF00085">
    <property type="entry name" value="Thioredoxin"/>
    <property type="match status" value="1"/>
</dbReference>
<dbReference type="Gene3D" id="3.40.30.10">
    <property type="entry name" value="Glutaredoxin"/>
    <property type="match status" value="1"/>
</dbReference>
<evidence type="ECO:0000313" key="6">
    <source>
        <dbReference type="EMBL" id="MEQ5837892.1"/>
    </source>
</evidence>
<evidence type="ECO:0000313" key="7">
    <source>
        <dbReference type="Proteomes" id="UP001469089"/>
    </source>
</evidence>
<dbReference type="InterPro" id="IPR013766">
    <property type="entry name" value="Thioredoxin_domain"/>
</dbReference>
<name>A0ABV1LEW5_9BURK</name>
<keyword evidence="7" id="KW-1185">Reference proteome</keyword>
<reference evidence="6 7" key="1">
    <citation type="journal article" date="2024" name="Chem. Sci.">
        <title>Discovery of a lagriamide polyketide by integrated genome mining, isotopic labeling, and untargeted metabolomics.</title>
        <authorList>
            <person name="Fergusson C.H."/>
            <person name="Saulog J."/>
            <person name="Paulo B.S."/>
            <person name="Wilson D.M."/>
            <person name="Liu D.Y."/>
            <person name="Morehouse N.J."/>
            <person name="Waterworth S."/>
            <person name="Barkei J."/>
            <person name="Gray C.A."/>
            <person name="Kwan J.C."/>
            <person name="Eustaquio A.S."/>
            <person name="Linington R.G."/>
        </authorList>
    </citation>
    <scope>NUCLEOTIDE SEQUENCE [LARGE SCALE GENOMIC DNA]</scope>
    <source>
        <strain evidence="6 7">RL17-338-BIF-B</strain>
    </source>
</reference>
<comment type="caution">
    <text evidence="6">The sequence shown here is derived from an EMBL/GenBank/DDBJ whole genome shotgun (WGS) entry which is preliminary data.</text>
</comment>
<keyword evidence="2" id="KW-0249">Electron transport</keyword>
<organism evidence="6 7">
    <name type="scientific">Paraburkholderia acidicola</name>
    <dbReference type="NCBI Taxonomy" id="1912599"/>
    <lineage>
        <taxon>Bacteria</taxon>
        <taxon>Pseudomonadati</taxon>
        <taxon>Pseudomonadota</taxon>
        <taxon>Betaproteobacteria</taxon>
        <taxon>Burkholderiales</taxon>
        <taxon>Burkholderiaceae</taxon>
        <taxon>Paraburkholderia</taxon>
    </lineage>
</organism>
<dbReference type="CDD" id="cd02947">
    <property type="entry name" value="TRX_family"/>
    <property type="match status" value="1"/>
</dbReference>
<keyword evidence="3" id="KW-1015">Disulfide bond</keyword>
<dbReference type="RefSeq" id="WP_349540812.1">
    <property type="nucleotide sequence ID" value="NZ_JAOALG010000001.1"/>
</dbReference>